<dbReference type="AlphaFoldDB" id="A0A8J7SET3"/>
<comment type="similarity">
    <text evidence="1 4">Belongs to the TPP enzyme family.</text>
</comment>
<evidence type="ECO:0000259" key="7">
    <source>
        <dbReference type="Pfam" id="PF02776"/>
    </source>
</evidence>
<evidence type="ECO:0000259" key="5">
    <source>
        <dbReference type="Pfam" id="PF00205"/>
    </source>
</evidence>
<dbReference type="Proteomes" id="UP000655420">
    <property type="component" value="Unassembled WGS sequence"/>
</dbReference>
<proteinExistence type="inferred from homology"/>
<organism evidence="8 9">
    <name type="scientific">Thermohalobaculum xanthum</name>
    <dbReference type="NCBI Taxonomy" id="2753746"/>
    <lineage>
        <taxon>Bacteria</taxon>
        <taxon>Pseudomonadati</taxon>
        <taxon>Pseudomonadota</taxon>
        <taxon>Alphaproteobacteria</taxon>
        <taxon>Rhodobacterales</taxon>
        <taxon>Paracoccaceae</taxon>
        <taxon>Thermohalobaculum</taxon>
    </lineage>
</organism>
<dbReference type="GO" id="GO:0030976">
    <property type="term" value="F:thiamine pyrophosphate binding"/>
    <property type="evidence" value="ECO:0007669"/>
    <property type="project" value="InterPro"/>
</dbReference>
<keyword evidence="9" id="KW-1185">Reference proteome</keyword>
<dbReference type="GO" id="GO:0000287">
    <property type="term" value="F:magnesium ion binding"/>
    <property type="evidence" value="ECO:0007669"/>
    <property type="project" value="InterPro"/>
</dbReference>
<evidence type="ECO:0000313" key="8">
    <source>
        <dbReference type="EMBL" id="MBK0400018.1"/>
    </source>
</evidence>
<gene>
    <name evidence="8" type="ORF">H0I76_12535</name>
</gene>
<dbReference type="SUPFAM" id="SSF52467">
    <property type="entry name" value="DHS-like NAD/FAD-binding domain"/>
    <property type="match status" value="1"/>
</dbReference>
<feature type="domain" description="Thiamine pyrophosphate enzyme TPP-binding" evidence="6">
    <location>
        <begin position="375"/>
        <end position="521"/>
    </location>
</feature>
<evidence type="ECO:0000256" key="2">
    <source>
        <dbReference type="ARBA" id="ARBA00022679"/>
    </source>
</evidence>
<dbReference type="InterPro" id="IPR012001">
    <property type="entry name" value="Thiamin_PyroP_enz_TPP-bd_dom"/>
</dbReference>
<dbReference type="GO" id="GO:0003984">
    <property type="term" value="F:acetolactate synthase activity"/>
    <property type="evidence" value="ECO:0007669"/>
    <property type="project" value="TreeGrafter"/>
</dbReference>
<reference evidence="8" key="1">
    <citation type="submission" date="2020-12" db="EMBL/GenBank/DDBJ databases">
        <title>Bacterial taxonomy.</title>
        <authorList>
            <person name="Pan X."/>
        </authorList>
    </citation>
    <scope>NUCLEOTIDE SEQUENCE</scope>
    <source>
        <strain evidence="8">M0105</strain>
    </source>
</reference>
<dbReference type="Pfam" id="PF02776">
    <property type="entry name" value="TPP_enzyme_N"/>
    <property type="match status" value="1"/>
</dbReference>
<dbReference type="Pfam" id="PF02775">
    <property type="entry name" value="TPP_enzyme_C"/>
    <property type="match status" value="1"/>
</dbReference>
<comment type="caution">
    <text evidence="8">The sequence shown here is derived from an EMBL/GenBank/DDBJ whole genome shotgun (WGS) entry which is preliminary data.</text>
</comment>
<dbReference type="CDD" id="cd07035">
    <property type="entry name" value="TPP_PYR_POX_like"/>
    <property type="match status" value="1"/>
</dbReference>
<dbReference type="GO" id="GO:0050660">
    <property type="term" value="F:flavin adenine dinucleotide binding"/>
    <property type="evidence" value="ECO:0007669"/>
    <property type="project" value="TreeGrafter"/>
</dbReference>
<feature type="domain" description="Thiamine pyrophosphate enzyme N-terminal TPP-binding" evidence="7">
    <location>
        <begin position="1"/>
        <end position="101"/>
    </location>
</feature>
<dbReference type="RefSeq" id="WP_200610310.1">
    <property type="nucleotide sequence ID" value="NZ_JAEHHL010000007.1"/>
</dbReference>
<feature type="domain" description="Thiamine pyrophosphate enzyme central" evidence="5">
    <location>
        <begin position="187"/>
        <end position="304"/>
    </location>
</feature>
<dbReference type="Pfam" id="PF00205">
    <property type="entry name" value="TPP_enzyme_M"/>
    <property type="match status" value="1"/>
</dbReference>
<sequence length="532" mass="55326">MNAADIIASRLHAAGVRHAFGIPGGEVLTLIDALERAGIRFELARHENAAGFMAEGAWHATGAPGVLVATVGPGVANAFNVVANAEQDRVPLIVISGMVDPAVAMSYTHQVFDHGAVFRQVCKASFTAADGAIDVMIEKAIRIAQSGRPGPVHIDLPIRVAGAAQPAPREAMPAAVAPSAPAGGPALDRARAMLAAARRPVILAGLDVLNEAGGPEALRGFAEAQGIPVVTTYKAKGVLPEDHPLCLGGHGLSPKSDAILLPLFEAADLVILAGYDPIEMRVGWRDPWEPGKAIEFAHAPNTHDMHRAGLSWLCSVAGGLAALGPAGTDLWACGTPGRVRAELIEAFRPRGSWGPDHAMAEMLAVLPADAVASVDSGAHRILLSQHFFARRPRALIQSTGLCTMGCALPLALGHRIADPGRPAVAFMGDGCAEMVLGELATLRDSGAPVVVVVFVDRSLALIELKQRKEGLQNAGVDFGRTDFAGLARLFGGIGVTVRGPGEAGPALEDALAADRFTVIEVEIPRRAYDGLI</sequence>
<dbReference type="InterPro" id="IPR045229">
    <property type="entry name" value="TPP_enz"/>
</dbReference>
<dbReference type="PROSITE" id="PS00187">
    <property type="entry name" value="TPP_ENZYMES"/>
    <property type="match status" value="1"/>
</dbReference>
<keyword evidence="3 4" id="KW-0786">Thiamine pyrophosphate</keyword>
<protein>
    <submittedName>
        <fullName evidence="8">Thiamine pyrophosphate-binding protein</fullName>
    </submittedName>
</protein>
<evidence type="ECO:0000256" key="1">
    <source>
        <dbReference type="ARBA" id="ARBA00007812"/>
    </source>
</evidence>
<evidence type="ECO:0000256" key="3">
    <source>
        <dbReference type="ARBA" id="ARBA00023052"/>
    </source>
</evidence>
<evidence type="ECO:0000256" key="4">
    <source>
        <dbReference type="RuleBase" id="RU362132"/>
    </source>
</evidence>
<dbReference type="InterPro" id="IPR029035">
    <property type="entry name" value="DHS-like_NAD/FAD-binding_dom"/>
</dbReference>
<dbReference type="PANTHER" id="PTHR18968:SF129">
    <property type="entry name" value="ACETOLACTATE SYNTHASE"/>
    <property type="match status" value="1"/>
</dbReference>
<dbReference type="InterPro" id="IPR029061">
    <property type="entry name" value="THDP-binding"/>
</dbReference>
<evidence type="ECO:0000259" key="6">
    <source>
        <dbReference type="Pfam" id="PF02775"/>
    </source>
</evidence>
<dbReference type="GO" id="GO:0009097">
    <property type="term" value="P:isoleucine biosynthetic process"/>
    <property type="evidence" value="ECO:0007669"/>
    <property type="project" value="TreeGrafter"/>
</dbReference>
<accession>A0A8J7SET3</accession>
<dbReference type="FunFam" id="3.40.50.970:FF:000007">
    <property type="entry name" value="Acetolactate synthase"/>
    <property type="match status" value="1"/>
</dbReference>
<dbReference type="Gene3D" id="3.40.50.970">
    <property type="match status" value="2"/>
</dbReference>
<dbReference type="InterPro" id="IPR011766">
    <property type="entry name" value="TPP_enzyme_TPP-bd"/>
</dbReference>
<dbReference type="GO" id="GO:0009099">
    <property type="term" value="P:L-valine biosynthetic process"/>
    <property type="evidence" value="ECO:0007669"/>
    <property type="project" value="TreeGrafter"/>
</dbReference>
<name>A0A8J7SET3_9RHOB</name>
<dbReference type="InterPro" id="IPR000399">
    <property type="entry name" value="TPP-bd_CS"/>
</dbReference>
<evidence type="ECO:0000313" key="9">
    <source>
        <dbReference type="Proteomes" id="UP000655420"/>
    </source>
</evidence>
<dbReference type="InterPro" id="IPR012000">
    <property type="entry name" value="Thiamin_PyroP_enz_cen_dom"/>
</dbReference>
<dbReference type="PANTHER" id="PTHR18968">
    <property type="entry name" value="THIAMINE PYROPHOSPHATE ENZYMES"/>
    <property type="match status" value="1"/>
</dbReference>
<dbReference type="SUPFAM" id="SSF52518">
    <property type="entry name" value="Thiamin diphosphate-binding fold (THDP-binding)"/>
    <property type="match status" value="2"/>
</dbReference>
<keyword evidence="2" id="KW-0808">Transferase</keyword>
<dbReference type="EMBL" id="JAEHHL010000007">
    <property type="protein sequence ID" value="MBK0400018.1"/>
    <property type="molecule type" value="Genomic_DNA"/>
</dbReference>
<dbReference type="Gene3D" id="3.40.50.1220">
    <property type="entry name" value="TPP-binding domain"/>
    <property type="match status" value="1"/>
</dbReference>
<dbReference type="GO" id="GO:0005948">
    <property type="term" value="C:acetolactate synthase complex"/>
    <property type="evidence" value="ECO:0007669"/>
    <property type="project" value="TreeGrafter"/>
</dbReference>